<accession>H2Y245</accession>
<sequence>MYCLLALRTYSVYISTEIAFSGFIICCYNWLIMVASIGDTVYGDEQSSFKCNTLQPGCENVCYNHFAPISQIRFWAVQILFVGTPSIMFIIYAMHRMTTIPPSHAKSSSDGADDESEKPKKIETASSSTSSSKAGLPGYDEIMHNGSRVGKGKNGKLLKKVEEATINQKWNKFDGSRSEVIYVNRPQTKETQRKSPAKKSHQAKRKAVYQQDGKTEIVKTPGIVRAYVVQAFLRTAIEAVFLYLQYDMYKFDVPELYVCNGFPCPRTVECFVSRPMEKTLFLRFMYAMTIVSLLLNLIEIYQLISKWVRRSCCRSGNSNAVSLDDRLPMEEVVIQSGEDGAIFRRARMQNTFPDLGPIPRSYDNSLGESSGDESMDSDYRFYGR</sequence>
<feature type="domain" description="Connexin N-terminal" evidence="12">
    <location>
        <begin position="40"/>
        <end position="73"/>
    </location>
</feature>
<feature type="region of interest" description="Disordered" evidence="10">
    <location>
        <begin position="103"/>
        <end position="154"/>
    </location>
</feature>
<evidence type="ECO:0000256" key="9">
    <source>
        <dbReference type="RuleBase" id="RU000630"/>
    </source>
</evidence>
<comment type="function">
    <text evidence="9">One gap junction consists of a cluster of closely packed pairs of transmembrane channels, the connexons, through which materials of low MW diffuse from one cell to a neighboring cell.</text>
</comment>
<dbReference type="EMBL" id="EAAA01000789">
    <property type="status" value="NOT_ANNOTATED_CDS"/>
    <property type="molecule type" value="Genomic_DNA"/>
</dbReference>
<feature type="transmembrane region" description="Helical" evidence="11">
    <location>
        <begin position="12"/>
        <end position="32"/>
    </location>
</feature>
<reference evidence="14" key="4">
    <citation type="submission" date="2025-09" db="UniProtKB">
        <authorList>
            <consortium name="Ensembl"/>
        </authorList>
    </citation>
    <scope>IDENTIFICATION</scope>
</reference>
<dbReference type="InterPro" id="IPR019570">
    <property type="entry name" value="Connexin_CCC"/>
</dbReference>
<keyword evidence="3" id="KW-1003">Cell membrane</keyword>
<feature type="region of interest" description="Disordered" evidence="10">
    <location>
        <begin position="354"/>
        <end position="384"/>
    </location>
</feature>
<dbReference type="InterPro" id="IPR017990">
    <property type="entry name" value="Connexin_CS"/>
</dbReference>
<dbReference type="HOGENOM" id="CLU_037388_2_0_1"/>
<dbReference type="Gene3D" id="1.20.1440.80">
    <property type="entry name" value="Gap junction channel protein cysteine-rich domain"/>
    <property type="match status" value="2"/>
</dbReference>
<dbReference type="PANTHER" id="PTHR11984">
    <property type="entry name" value="CONNEXIN"/>
    <property type="match status" value="1"/>
</dbReference>
<evidence type="ECO:0000256" key="4">
    <source>
        <dbReference type="ARBA" id="ARBA00022692"/>
    </source>
</evidence>
<dbReference type="PROSITE" id="PS00408">
    <property type="entry name" value="CONNEXINS_2"/>
    <property type="match status" value="1"/>
</dbReference>
<dbReference type="GO" id="GO:0007267">
    <property type="term" value="P:cell-cell signaling"/>
    <property type="evidence" value="ECO:0000318"/>
    <property type="project" value="GO_Central"/>
</dbReference>
<proteinExistence type="inferred from homology"/>
<reference evidence="15" key="1">
    <citation type="journal article" date="2002" name="Science">
        <title>The draft genome of Ciona intestinalis: insights into chordate and vertebrate origins.</title>
        <authorList>
            <person name="Dehal P."/>
            <person name="Satou Y."/>
            <person name="Campbell R.K."/>
            <person name="Chapman J."/>
            <person name="Degnan B."/>
            <person name="De Tomaso A."/>
            <person name="Davidson B."/>
            <person name="Di Gregorio A."/>
            <person name="Gelpke M."/>
            <person name="Goodstein D.M."/>
            <person name="Harafuji N."/>
            <person name="Hastings K.E."/>
            <person name="Ho I."/>
            <person name="Hotta K."/>
            <person name="Huang W."/>
            <person name="Kawashima T."/>
            <person name="Lemaire P."/>
            <person name="Martinez D."/>
            <person name="Meinertzhagen I.A."/>
            <person name="Necula S."/>
            <person name="Nonaka M."/>
            <person name="Putnam N."/>
            <person name="Rash S."/>
            <person name="Saiga H."/>
            <person name="Satake M."/>
            <person name="Terry A."/>
            <person name="Yamada L."/>
            <person name="Wang H.G."/>
            <person name="Awazu S."/>
            <person name="Azumi K."/>
            <person name="Boore J."/>
            <person name="Branno M."/>
            <person name="Chin-Bow S."/>
            <person name="DeSantis R."/>
            <person name="Doyle S."/>
            <person name="Francino P."/>
            <person name="Keys D.N."/>
            <person name="Haga S."/>
            <person name="Hayashi H."/>
            <person name="Hino K."/>
            <person name="Imai K.S."/>
            <person name="Inaba K."/>
            <person name="Kano S."/>
            <person name="Kobayashi K."/>
            <person name="Kobayashi M."/>
            <person name="Lee B.I."/>
            <person name="Makabe K.W."/>
            <person name="Manohar C."/>
            <person name="Matassi G."/>
            <person name="Medina M."/>
            <person name="Mochizuki Y."/>
            <person name="Mount S."/>
            <person name="Morishita T."/>
            <person name="Miura S."/>
            <person name="Nakayama A."/>
            <person name="Nishizaka S."/>
            <person name="Nomoto H."/>
            <person name="Ohta F."/>
            <person name="Oishi K."/>
            <person name="Rigoutsos I."/>
            <person name="Sano M."/>
            <person name="Sasaki A."/>
            <person name="Sasakura Y."/>
            <person name="Shoguchi E."/>
            <person name="Shin-i T."/>
            <person name="Spagnuolo A."/>
            <person name="Stainier D."/>
            <person name="Suzuki M.M."/>
            <person name="Tassy O."/>
            <person name="Takatori N."/>
            <person name="Tokuoka M."/>
            <person name="Yagi K."/>
            <person name="Yoshizaki F."/>
            <person name="Wada S."/>
            <person name="Zhang C."/>
            <person name="Hyatt P.D."/>
            <person name="Larimer F."/>
            <person name="Detter C."/>
            <person name="Doggett N."/>
            <person name="Glavina T."/>
            <person name="Hawkins T."/>
            <person name="Richardson P."/>
            <person name="Lucas S."/>
            <person name="Kohara Y."/>
            <person name="Levine M."/>
            <person name="Satoh N."/>
            <person name="Rokhsar D.S."/>
        </authorList>
    </citation>
    <scope>NUCLEOTIDE SEQUENCE [LARGE SCALE GENOMIC DNA]</scope>
</reference>
<dbReference type="Pfam" id="PF00029">
    <property type="entry name" value="Connexin"/>
    <property type="match status" value="1"/>
</dbReference>
<dbReference type="GO" id="GO:0005243">
    <property type="term" value="F:gap junction channel activity"/>
    <property type="evidence" value="ECO:0000318"/>
    <property type="project" value="GO_Central"/>
</dbReference>
<evidence type="ECO:0000259" key="13">
    <source>
        <dbReference type="SMART" id="SM01089"/>
    </source>
</evidence>
<dbReference type="Proteomes" id="UP000008144">
    <property type="component" value="Chromosome 11"/>
</dbReference>
<evidence type="ECO:0000256" key="6">
    <source>
        <dbReference type="ARBA" id="ARBA00022949"/>
    </source>
</evidence>
<evidence type="ECO:0000313" key="15">
    <source>
        <dbReference type="Proteomes" id="UP000008144"/>
    </source>
</evidence>
<evidence type="ECO:0000259" key="12">
    <source>
        <dbReference type="SMART" id="SM00037"/>
    </source>
</evidence>
<evidence type="ECO:0000256" key="8">
    <source>
        <dbReference type="ARBA" id="ARBA00023136"/>
    </source>
</evidence>
<dbReference type="PANTHER" id="PTHR11984:SF53">
    <property type="entry name" value="GAP JUNCTION PROTEIN"/>
    <property type="match status" value="1"/>
</dbReference>
<reference evidence="14" key="3">
    <citation type="submission" date="2025-08" db="UniProtKB">
        <authorList>
            <consortium name="Ensembl"/>
        </authorList>
    </citation>
    <scope>IDENTIFICATION</scope>
</reference>
<comment type="subcellular location">
    <subcellularLocation>
        <location evidence="1">Cell junction</location>
        <location evidence="1">Gap junction</location>
    </subcellularLocation>
    <subcellularLocation>
        <location evidence="2 9">Cell membrane</location>
        <topology evidence="2 9">Multi-pass membrane protein</topology>
    </subcellularLocation>
</comment>
<keyword evidence="5 9" id="KW-0303">Gap junction</keyword>
<dbReference type="Ensembl" id="ENSCINT00000034617.1">
    <property type="protein sequence ID" value="ENSCINP00000035980.1"/>
    <property type="gene ID" value="ENSCING00000018050.1"/>
</dbReference>
<dbReference type="InterPro" id="IPR000500">
    <property type="entry name" value="Connexin"/>
</dbReference>
<keyword evidence="4 9" id="KW-0812">Transmembrane</keyword>
<dbReference type="SMART" id="SM00037">
    <property type="entry name" value="CNX"/>
    <property type="match status" value="1"/>
</dbReference>
<evidence type="ECO:0000313" key="14">
    <source>
        <dbReference type="Ensembl" id="ENSCINP00000035980.1"/>
    </source>
</evidence>
<evidence type="ECO:0000256" key="11">
    <source>
        <dbReference type="SAM" id="Phobius"/>
    </source>
</evidence>
<feature type="transmembrane region" description="Helical" evidence="11">
    <location>
        <begin position="74"/>
        <end position="94"/>
    </location>
</feature>
<dbReference type="GeneTree" id="ENSGT01150000286949"/>
<organism evidence="14 15">
    <name type="scientific">Ciona intestinalis</name>
    <name type="common">Transparent sea squirt</name>
    <name type="synonym">Ascidia intestinalis</name>
    <dbReference type="NCBI Taxonomy" id="7719"/>
    <lineage>
        <taxon>Eukaryota</taxon>
        <taxon>Metazoa</taxon>
        <taxon>Chordata</taxon>
        <taxon>Tunicata</taxon>
        <taxon>Ascidiacea</taxon>
        <taxon>Phlebobranchia</taxon>
        <taxon>Cionidae</taxon>
        <taxon>Ciona</taxon>
    </lineage>
</organism>
<accession>A0A1W3JRQ9</accession>
<reference evidence="14" key="2">
    <citation type="journal article" date="2008" name="Genome Biol.">
        <title>Improved genome assembly and evidence-based global gene model set for the chordate Ciona intestinalis: new insight into intron and operon populations.</title>
        <authorList>
            <person name="Satou Y."/>
            <person name="Mineta K."/>
            <person name="Ogasawara M."/>
            <person name="Sasakura Y."/>
            <person name="Shoguchi E."/>
            <person name="Ueno K."/>
            <person name="Yamada L."/>
            <person name="Matsumoto J."/>
            <person name="Wasserscheid J."/>
            <person name="Dewar K."/>
            <person name="Wiley G.B."/>
            <person name="Macmil S.L."/>
            <person name="Roe B.A."/>
            <person name="Zeller R.W."/>
            <person name="Hastings K.E."/>
            <person name="Lemaire P."/>
            <person name="Lindquist E."/>
            <person name="Endo T."/>
            <person name="Hotta K."/>
            <person name="Inaba K."/>
        </authorList>
    </citation>
    <scope>NUCLEOTIDE SEQUENCE [LARGE SCALE GENOMIC DNA]</scope>
    <source>
        <strain evidence="14">wild type</strain>
    </source>
</reference>
<dbReference type="InterPro" id="IPR038359">
    <property type="entry name" value="Connexin_N_sf"/>
</dbReference>
<keyword evidence="8 11" id="KW-0472">Membrane</keyword>
<evidence type="ECO:0000256" key="1">
    <source>
        <dbReference type="ARBA" id="ARBA00004610"/>
    </source>
</evidence>
<protein>
    <recommendedName>
        <fullName evidence="9">Gap junction protein</fullName>
    </recommendedName>
</protein>
<dbReference type="PRINTS" id="PR00206">
    <property type="entry name" value="CONNEXIN"/>
</dbReference>
<keyword evidence="15" id="KW-1185">Reference proteome</keyword>
<evidence type="ECO:0000256" key="7">
    <source>
        <dbReference type="ARBA" id="ARBA00022989"/>
    </source>
</evidence>
<evidence type="ECO:0000256" key="10">
    <source>
        <dbReference type="SAM" id="MobiDB-lite"/>
    </source>
</evidence>
<evidence type="ECO:0000256" key="5">
    <source>
        <dbReference type="ARBA" id="ARBA00022868"/>
    </source>
</evidence>
<dbReference type="GO" id="GO:0005922">
    <property type="term" value="C:connexin complex"/>
    <property type="evidence" value="ECO:0000318"/>
    <property type="project" value="GO_Central"/>
</dbReference>
<feature type="region of interest" description="Disordered" evidence="10">
    <location>
        <begin position="186"/>
        <end position="206"/>
    </location>
</feature>
<keyword evidence="6" id="KW-0965">Cell junction</keyword>
<feature type="transmembrane region" description="Helical" evidence="11">
    <location>
        <begin position="284"/>
        <end position="304"/>
    </location>
</feature>
<comment type="subunit">
    <text evidence="9">A connexon is composed of a hexamer of connexins.</text>
</comment>
<dbReference type="AlphaFoldDB" id="H2Y245"/>
<evidence type="ECO:0000256" key="2">
    <source>
        <dbReference type="ARBA" id="ARBA00004651"/>
    </source>
</evidence>
<dbReference type="InterPro" id="IPR013092">
    <property type="entry name" value="Connexin_N"/>
</dbReference>
<dbReference type="InParanoid" id="H2Y245"/>
<name>H2Y245_CIOIN</name>
<dbReference type="SMART" id="SM01089">
    <property type="entry name" value="Connexin_CCC"/>
    <property type="match status" value="1"/>
</dbReference>
<feature type="domain" description="Connexin cysteine-rich" evidence="13">
    <location>
        <begin position="237"/>
        <end position="303"/>
    </location>
</feature>
<evidence type="ECO:0000256" key="3">
    <source>
        <dbReference type="ARBA" id="ARBA00022475"/>
    </source>
</evidence>
<comment type="similarity">
    <text evidence="9">Belongs to the connexin family.</text>
</comment>
<dbReference type="STRING" id="7719.ENSCINP00000035980"/>
<keyword evidence="7 11" id="KW-1133">Transmembrane helix</keyword>
<dbReference type="OMA" id="CPRTVEC"/>
<feature type="compositionally biased region" description="Basic residues" evidence="10">
    <location>
        <begin position="195"/>
        <end position="206"/>
    </location>
</feature>